<comment type="caution">
    <text evidence="1">The sequence shown here is derived from an EMBL/GenBank/DDBJ whole genome shotgun (WGS) entry which is preliminary data.</text>
</comment>
<protein>
    <submittedName>
        <fullName evidence="1">Uncharacterized protein</fullName>
    </submittedName>
</protein>
<proteinExistence type="predicted"/>
<dbReference type="AlphaFoldDB" id="A0AAV2YXV1"/>
<evidence type="ECO:0000313" key="1">
    <source>
        <dbReference type="EMBL" id="DAZ98845.1"/>
    </source>
</evidence>
<dbReference type="Proteomes" id="UP001146120">
    <property type="component" value="Unassembled WGS sequence"/>
</dbReference>
<reference evidence="1" key="1">
    <citation type="submission" date="2022-11" db="EMBL/GenBank/DDBJ databases">
        <authorList>
            <person name="Morgan W.R."/>
            <person name="Tartar A."/>
        </authorList>
    </citation>
    <scope>NUCLEOTIDE SEQUENCE</scope>
    <source>
        <strain evidence="1">ARSEF 373</strain>
    </source>
</reference>
<organism evidence="1 2">
    <name type="scientific">Lagenidium giganteum</name>
    <dbReference type="NCBI Taxonomy" id="4803"/>
    <lineage>
        <taxon>Eukaryota</taxon>
        <taxon>Sar</taxon>
        <taxon>Stramenopiles</taxon>
        <taxon>Oomycota</taxon>
        <taxon>Peronosporomycetes</taxon>
        <taxon>Pythiales</taxon>
        <taxon>Pythiaceae</taxon>
    </lineage>
</organism>
<name>A0AAV2YXV1_9STRA</name>
<sequence length="34" mass="3920">MGQYREAGITRSCYRQASLPMKYLDYSTEAKSNT</sequence>
<accession>A0AAV2YXV1</accession>
<dbReference type="EMBL" id="DAKRPA010000095">
    <property type="protein sequence ID" value="DAZ98845.1"/>
    <property type="molecule type" value="Genomic_DNA"/>
</dbReference>
<evidence type="ECO:0000313" key="2">
    <source>
        <dbReference type="Proteomes" id="UP001146120"/>
    </source>
</evidence>
<reference evidence="1" key="2">
    <citation type="journal article" date="2023" name="Microbiol Resour">
        <title>Decontamination and Annotation of the Draft Genome Sequence of the Oomycete Lagenidium giganteum ARSEF 373.</title>
        <authorList>
            <person name="Morgan W.R."/>
            <person name="Tartar A."/>
        </authorList>
    </citation>
    <scope>NUCLEOTIDE SEQUENCE</scope>
    <source>
        <strain evidence="1">ARSEF 373</strain>
    </source>
</reference>
<keyword evidence="2" id="KW-1185">Reference proteome</keyword>
<gene>
    <name evidence="1" type="ORF">N0F65_002570</name>
</gene>